<keyword evidence="3" id="KW-1185">Reference proteome</keyword>
<dbReference type="AlphaFoldDB" id="A0A392SFY4"/>
<reference evidence="2 3" key="1">
    <citation type="journal article" date="2018" name="Front. Plant Sci.">
        <title>Red Clover (Trifolium pratense) and Zigzag Clover (T. medium) - A Picture of Genomic Similarities and Differences.</title>
        <authorList>
            <person name="Dluhosova J."/>
            <person name="Istvanek J."/>
            <person name="Nedelnik J."/>
            <person name="Repkova J."/>
        </authorList>
    </citation>
    <scope>NUCLEOTIDE SEQUENCE [LARGE SCALE GENOMIC DNA]</scope>
    <source>
        <strain evidence="3">cv. 10/8</strain>
        <tissue evidence="2">Leaf</tissue>
    </source>
</reference>
<dbReference type="InterPro" id="IPR046796">
    <property type="entry name" value="Transposase_32_dom"/>
</dbReference>
<comment type="caution">
    <text evidence="2">The sequence shown here is derived from an EMBL/GenBank/DDBJ whole genome shotgun (WGS) entry which is preliminary data.</text>
</comment>
<dbReference type="Proteomes" id="UP000265520">
    <property type="component" value="Unassembled WGS sequence"/>
</dbReference>
<dbReference type="Pfam" id="PF20167">
    <property type="entry name" value="Transposase_32"/>
    <property type="match status" value="1"/>
</dbReference>
<evidence type="ECO:0000313" key="3">
    <source>
        <dbReference type="Proteomes" id="UP000265520"/>
    </source>
</evidence>
<dbReference type="EMBL" id="LXQA010377756">
    <property type="protein sequence ID" value="MCI47843.1"/>
    <property type="molecule type" value="Genomic_DNA"/>
</dbReference>
<accession>A0A392SFY4</accession>
<feature type="non-terminal residue" evidence="2">
    <location>
        <position position="77"/>
    </location>
</feature>
<name>A0A392SFY4_9FABA</name>
<protein>
    <recommendedName>
        <fullName evidence="1">Putative plant transposon protein domain-containing protein</fullName>
    </recommendedName>
</protein>
<organism evidence="2 3">
    <name type="scientific">Trifolium medium</name>
    <dbReference type="NCBI Taxonomy" id="97028"/>
    <lineage>
        <taxon>Eukaryota</taxon>
        <taxon>Viridiplantae</taxon>
        <taxon>Streptophyta</taxon>
        <taxon>Embryophyta</taxon>
        <taxon>Tracheophyta</taxon>
        <taxon>Spermatophyta</taxon>
        <taxon>Magnoliopsida</taxon>
        <taxon>eudicotyledons</taxon>
        <taxon>Gunneridae</taxon>
        <taxon>Pentapetalae</taxon>
        <taxon>rosids</taxon>
        <taxon>fabids</taxon>
        <taxon>Fabales</taxon>
        <taxon>Fabaceae</taxon>
        <taxon>Papilionoideae</taxon>
        <taxon>50 kb inversion clade</taxon>
        <taxon>NPAAA clade</taxon>
        <taxon>Hologalegina</taxon>
        <taxon>IRL clade</taxon>
        <taxon>Trifolieae</taxon>
        <taxon>Trifolium</taxon>
    </lineage>
</organism>
<sequence length="77" mass="9009">MMPAAKGWVKWLVRNFESCSNETEIIMSHCHIIYAIMRREHIQVGEMIARSIKRMITGSDSYIGHPFIITTLCRLRE</sequence>
<proteinExistence type="predicted"/>
<evidence type="ECO:0000259" key="1">
    <source>
        <dbReference type="Pfam" id="PF20167"/>
    </source>
</evidence>
<evidence type="ECO:0000313" key="2">
    <source>
        <dbReference type="EMBL" id="MCI47843.1"/>
    </source>
</evidence>
<feature type="domain" description="Putative plant transposon protein" evidence="1">
    <location>
        <begin position="1"/>
        <end position="75"/>
    </location>
</feature>